<dbReference type="InterPro" id="IPR056729">
    <property type="entry name" value="GMPPB_C"/>
</dbReference>
<keyword evidence="4 8" id="KW-0808">Transferase</keyword>
<evidence type="ECO:0000259" key="7">
    <source>
        <dbReference type="Pfam" id="PF25087"/>
    </source>
</evidence>
<accession>A0A2G4SYY1</accession>
<feature type="domain" description="Nucleotidyl transferase" evidence="6">
    <location>
        <begin position="3"/>
        <end position="224"/>
    </location>
</feature>
<name>A0A2G4SYY1_RHIZD</name>
<dbReference type="STRING" id="1340429.A0A2G4SYY1"/>
<dbReference type="PROSITE" id="PS00101">
    <property type="entry name" value="HEXAPEP_TRANSFERASES"/>
    <property type="match status" value="1"/>
</dbReference>
<keyword evidence="9" id="KW-1185">Reference proteome</keyword>
<evidence type="ECO:0000256" key="3">
    <source>
        <dbReference type="ARBA" id="ARBA00012387"/>
    </source>
</evidence>
<evidence type="ECO:0000313" key="9">
    <source>
        <dbReference type="Proteomes" id="UP000242254"/>
    </source>
</evidence>
<dbReference type="Proteomes" id="UP000242254">
    <property type="component" value="Unassembled WGS sequence"/>
</dbReference>
<dbReference type="Gene3D" id="3.90.550.10">
    <property type="entry name" value="Spore Coat Polysaccharide Biosynthesis Protein SpsA, Chain A"/>
    <property type="match status" value="1"/>
</dbReference>
<evidence type="ECO:0000256" key="1">
    <source>
        <dbReference type="ARBA" id="ARBA00004823"/>
    </source>
</evidence>
<gene>
    <name evidence="8" type="ORF">RHIMIDRAFT_287184</name>
</gene>
<dbReference type="RefSeq" id="XP_023467680.1">
    <property type="nucleotide sequence ID" value="XM_023613452.1"/>
</dbReference>
<comment type="similarity">
    <text evidence="2">Belongs to the transferase hexapeptide repeat family.</text>
</comment>
<dbReference type="Gene3D" id="2.160.10.10">
    <property type="entry name" value="Hexapeptide repeat proteins"/>
    <property type="match status" value="1"/>
</dbReference>
<dbReference type="InterPro" id="IPR018357">
    <property type="entry name" value="Hexapep_transf_CS"/>
</dbReference>
<dbReference type="InterPro" id="IPR029044">
    <property type="entry name" value="Nucleotide-diphossugar_trans"/>
</dbReference>
<dbReference type="EC" id="2.7.7.13" evidence="3"/>
<evidence type="ECO:0000256" key="2">
    <source>
        <dbReference type="ARBA" id="ARBA00007274"/>
    </source>
</evidence>
<dbReference type="InterPro" id="IPR050486">
    <property type="entry name" value="Mannose-1P_guanyltransferase"/>
</dbReference>
<dbReference type="PANTHER" id="PTHR22572">
    <property type="entry name" value="SUGAR-1-PHOSPHATE GUANYL TRANSFERASE"/>
    <property type="match status" value="1"/>
</dbReference>
<reference evidence="8 9" key="1">
    <citation type="journal article" date="2016" name="Proc. Natl. Acad. Sci. U.S.A.">
        <title>Lipid metabolic changes in an early divergent fungus govern the establishment of a mutualistic symbiosis with endobacteria.</title>
        <authorList>
            <person name="Lastovetsky O.A."/>
            <person name="Gaspar M.L."/>
            <person name="Mondo S.J."/>
            <person name="LaButti K.M."/>
            <person name="Sandor L."/>
            <person name="Grigoriev I.V."/>
            <person name="Henry S.A."/>
            <person name="Pawlowska T.E."/>
        </authorList>
    </citation>
    <scope>NUCLEOTIDE SEQUENCE [LARGE SCALE GENOMIC DNA]</scope>
    <source>
        <strain evidence="8 9">ATCC 52813</strain>
    </source>
</reference>
<dbReference type="SUPFAM" id="SSF51161">
    <property type="entry name" value="Trimeric LpxA-like enzymes"/>
    <property type="match status" value="1"/>
</dbReference>
<feature type="domain" description="Mannose-1-phosphate guanyltransferase C-terminal" evidence="7">
    <location>
        <begin position="283"/>
        <end position="408"/>
    </location>
</feature>
<dbReference type="CDD" id="cd06428">
    <property type="entry name" value="M1P_guanylylT_A_like_N"/>
    <property type="match status" value="1"/>
</dbReference>
<organism evidence="8 9">
    <name type="scientific">Rhizopus microsporus ATCC 52813</name>
    <dbReference type="NCBI Taxonomy" id="1340429"/>
    <lineage>
        <taxon>Eukaryota</taxon>
        <taxon>Fungi</taxon>
        <taxon>Fungi incertae sedis</taxon>
        <taxon>Mucoromycota</taxon>
        <taxon>Mucoromycotina</taxon>
        <taxon>Mucoromycetes</taxon>
        <taxon>Mucorales</taxon>
        <taxon>Mucorineae</taxon>
        <taxon>Rhizopodaceae</taxon>
        <taxon>Rhizopus</taxon>
    </lineage>
</organism>
<evidence type="ECO:0000256" key="4">
    <source>
        <dbReference type="ARBA" id="ARBA00022679"/>
    </source>
</evidence>
<protein>
    <recommendedName>
        <fullName evidence="3">mannose-1-phosphate guanylyltransferase</fullName>
        <ecNumber evidence="3">2.7.7.13</ecNumber>
    </recommendedName>
</protein>
<dbReference type="Pfam" id="PF00483">
    <property type="entry name" value="NTP_transferase"/>
    <property type="match status" value="1"/>
</dbReference>
<proteinExistence type="inferred from homology"/>
<dbReference type="EMBL" id="KZ303846">
    <property type="protein sequence ID" value="PHZ13972.1"/>
    <property type="molecule type" value="Genomic_DNA"/>
</dbReference>
<sequence>MFKAVILVGGPSRGTRFRPLSLDVPKPLFPVAGAPLVYHHLSALSKVKELKEVLIIGFFEDSVFSQFIEQASQEFPHLHIKYLREYQALGTAGGIYHFRDEVIRGNPQQFFVMHVDIACDFPLNDMMETHMKHRGLCTMLSTKVPRDRATKYGCLIADPESNQVLHYVEKPDTYISDLISCGVYLFDVAVFQEIKKAIDAKKERETIDDTFYSSTSDGKLSLERDLLRPLAEAKRLYAHLTHGFWKQIKTAGSAISANAAYLELQQSQQSDRLAQNKPEGPEIKGAVYIHPSAQVDPTAKIGPNVSIGPRVVLGKGVRVKDSIILDNVTVDHASCILHSVIGWSSRIGAWARVEGTAVNDDNDEMMKNGVKAQSITILGKEVSVHDETIIRNCIVLPHKELKSSYHSQILM</sequence>
<evidence type="ECO:0000259" key="6">
    <source>
        <dbReference type="Pfam" id="PF00483"/>
    </source>
</evidence>
<dbReference type="InterPro" id="IPR005835">
    <property type="entry name" value="NTP_transferase_dom"/>
</dbReference>
<dbReference type="AlphaFoldDB" id="A0A2G4SYY1"/>
<evidence type="ECO:0000313" key="8">
    <source>
        <dbReference type="EMBL" id="PHZ13972.1"/>
    </source>
</evidence>
<comment type="catalytic activity">
    <reaction evidence="5">
        <text>alpha-D-mannose 1-phosphate + GTP + H(+) = GDP-alpha-D-mannose + diphosphate</text>
        <dbReference type="Rhea" id="RHEA:15229"/>
        <dbReference type="ChEBI" id="CHEBI:15378"/>
        <dbReference type="ChEBI" id="CHEBI:33019"/>
        <dbReference type="ChEBI" id="CHEBI:37565"/>
        <dbReference type="ChEBI" id="CHEBI:57527"/>
        <dbReference type="ChEBI" id="CHEBI:58409"/>
        <dbReference type="EC" id="2.7.7.13"/>
    </reaction>
</comment>
<dbReference type="GO" id="GO:0005525">
    <property type="term" value="F:GTP binding"/>
    <property type="evidence" value="ECO:0007669"/>
    <property type="project" value="UniProtKB-KW"/>
</dbReference>
<evidence type="ECO:0000256" key="5">
    <source>
        <dbReference type="ARBA" id="ARBA00047343"/>
    </source>
</evidence>
<dbReference type="GeneID" id="35444441"/>
<dbReference type="InterPro" id="IPR011004">
    <property type="entry name" value="Trimer_LpxA-like_sf"/>
</dbReference>
<dbReference type="Pfam" id="PF25087">
    <property type="entry name" value="GMPPB_C"/>
    <property type="match status" value="1"/>
</dbReference>
<comment type="pathway">
    <text evidence="1">Nucleotide-sugar biosynthesis; GDP-alpha-D-mannose biosynthesis; GDP-alpha-D-mannose from alpha-D-mannose 1-phosphate (GTP route): step 1/1.</text>
</comment>
<dbReference type="GO" id="GO:0004475">
    <property type="term" value="F:mannose-1-phosphate guanylyltransferase (GTP) activity"/>
    <property type="evidence" value="ECO:0007669"/>
    <property type="project" value="UniProtKB-EC"/>
</dbReference>
<dbReference type="SUPFAM" id="SSF53448">
    <property type="entry name" value="Nucleotide-diphospho-sugar transferases"/>
    <property type="match status" value="1"/>
</dbReference>